<dbReference type="PANTHER" id="PTHR44591">
    <property type="entry name" value="STRESS RESPONSE REGULATOR PROTEIN 1"/>
    <property type="match status" value="1"/>
</dbReference>
<keyword evidence="9" id="KW-1185">Reference proteome</keyword>
<reference evidence="8 9" key="1">
    <citation type="journal article" date="2020" name="Nature">
        <title>Bacterial chemolithoautotrophy via manganese oxidation.</title>
        <authorList>
            <person name="Yu H."/>
            <person name="Leadbetter J.R."/>
        </authorList>
    </citation>
    <scope>NUCLEOTIDE SEQUENCE [LARGE SCALE GENOMIC DNA]</scope>
    <source>
        <strain evidence="8 9">Mn-1</strain>
    </source>
</reference>
<keyword evidence="5" id="KW-0804">Transcription</keyword>
<dbReference type="GO" id="GO:0000160">
    <property type="term" value="P:phosphorelay signal transduction system"/>
    <property type="evidence" value="ECO:0007669"/>
    <property type="project" value="UniProtKB-KW"/>
</dbReference>
<dbReference type="InterPro" id="IPR050595">
    <property type="entry name" value="Bact_response_regulator"/>
</dbReference>
<accession>A0A7X6DNF3</accession>
<evidence type="ECO:0000259" key="7">
    <source>
        <dbReference type="PROSITE" id="PS50110"/>
    </source>
</evidence>
<gene>
    <name evidence="8" type="ORF">MNODULE_06390</name>
</gene>
<evidence type="ECO:0000313" key="8">
    <source>
        <dbReference type="EMBL" id="NKE70365.1"/>
    </source>
</evidence>
<dbReference type="AlphaFoldDB" id="A0A7X6DNF3"/>
<dbReference type="GO" id="GO:0003677">
    <property type="term" value="F:DNA binding"/>
    <property type="evidence" value="ECO:0007669"/>
    <property type="project" value="UniProtKB-KW"/>
</dbReference>
<dbReference type="FunFam" id="3.40.50.2300:FF:000001">
    <property type="entry name" value="DNA-binding response regulator PhoB"/>
    <property type="match status" value="1"/>
</dbReference>
<evidence type="ECO:0000313" key="9">
    <source>
        <dbReference type="Proteomes" id="UP000534783"/>
    </source>
</evidence>
<evidence type="ECO:0000256" key="1">
    <source>
        <dbReference type="ARBA" id="ARBA00022553"/>
    </source>
</evidence>
<dbReference type="EMBL" id="VTOW01000001">
    <property type="protein sequence ID" value="NKE70365.1"/>
    <property type="molecule type" value="Genomic_DNA"/>
</dbReference>
<evidence type="ECO:0000256" key="3">
    <source>
        <dbReference type="ARBA" id="ARBA00023015"/>
    </source>
</evidence>
<proteinExistence type="predicted"/>
<feature type="domain" description="Response regulatory" evidence="7">
    <location>
        <begin position="3"/>
        <end position="118"/>
    </location>
</feature>
<keyword evidence="3" id="KW-0805">Transcription regulation</keyword>
<comment type="caution">
    <text evidence="8">The sequence shown here is derived from an EMBL/GenBank/DDBJ whole genome shotgun (WGS) entry which is preliminary data.</text>
</comment>
<dbReference type="Gene3D" id="3.40.50.2300">
    <property type="match status" value="1"/>
</dbReference>
<dbReference type="SUPFAM" id="SSF52172">
    <property type="entry name" value="CheY-like"/>
    <property type="match status" value="1"/>
</dbReference>
<evidence type="ECO:0000256" key="6">
    <source>
        <dbReference type="PROSITE-ProRule" id="PRU00169"/>
    </source>
</evidence>
<evidence type="ECO:0000256" key="2">
    <source>
        <dbReference type="ARBA" id="ARBA00023012"/>
    </source>
</evidence>
<name>A0A7X6DNF3_9BACT</name>
<keyword evidence="1 6" id="KW-0597">Phosphoprotein</keyword>
<dbReference type="Pfam" id="PF00072">
    <property type="entry name" value="Response_reg"/>
    <property type="match status" value="1"/>
</dbReference>
<organism evidence="8 9">
    <name type="scientific">Candidatus Manganitrophus noduliformans</name>
    <dbReference type="NCBI Taxonomy" id="2606439"/>
    <lineage>
        <taxon>Bacteria</taxon>
        <taxon>Pseudomonadati</taxon>
        <taxon>Nitrospirota</taxon>
        <taxon>Nitrospiria</taxon>
        <taxon>Candidatus Troglogloeales</taxon>
        <taxon>Candidatus Manganitrophaceae</taxon>
        <taxon>Candidatus Manganitrophus</taxon>
    </lineage>
</organism>
<dbReference type="Proteomes" id="UP000534783">
    <property type="component" value="Unassembled WGS sequence"/>
</dbReference>
<dbReference type="PANTHER" id="PTHR44591:SF3">
    <property type="entry name" value="RESPONSE REGULATORY DOMAIN-CONTAINING PROTEIN"/>
    <property type="match status" value="1"/>
</dbReference>
<sequence>MKKILIADDEVPIRLLIHSTLESEEYHIIESENGPDTVAKCLEERPDLLILDLMMPGISGEEVCKKVRSDLRTKAIPIIILTGRGKLSENEAKSFDANVYLTKPFSPLELLDCVSKILTRKK</sequence>
<evidence type="ECO:0000256" key="5">
    <source>
        <dbReference type="ARBA" id="ARBA00023163"/>
    </source>
</evidence>
<evidence type="ECO:0000256" key="4">
    <source>
        <dbReference type="ARBA" id="ARBA00023125"/>
    </source>
</evidence>
<dbReference type="InterPro" id="IPR011006">
    <property type="entry name" value="CheY-like_superfamily"/>
</dbReference>
<keyword evidence="4" id="KW-0238">DNA-binding</keyword>
<feature type="modified residue" description="4-aspartylphosphate" evidence="6">
    <location>
        <position position="52"/>
    </location>
</feature>
<protein>
    <submittedName>
        <fullName evidence="8">Response regulator</fullName>
    </submittedName>
</protein>
<dbReference type="RefSeq" id="WP_168058620.1">
    <property type="nucleotide sequence ID" value="NZ_VTOW01000001.1"/>
</dbReference>
<dbReference type="SMART" id="SM00448">
    <property type="entry name" value="REC"/>
    <property type="match status" value="1"/>
</dbReference>
<dbReference type="InterPro" id="IPR001789">
    <property type="entry name" value="Sig_transdc_resp-reg_receiver"/>
</dbReference>
<keyword evidence="2" id="KW-0902">Two-component regulatory system</keyword>
<dbReference type="PROSITE" id="PS50110">
    <property type="entry name" value="RESPONSE_REGULATORY"/>
    <property type="match status" value="1"/>
</dbReference>